<accession>A0ABT3C5P9</accession>
<dbReference type="SUPFAM" id="SSF88659">
    <property type="entry name" value="Sigma3 and sigma4 domains of RNA polymerase sigma factors"/>
    <property type="match status" value="1"/>
</dbReference>
<reference evidence="2 3" key="1">
    <citation type="journal article" date="2022" name="BMC Genomics">
        <title>Comparative genome analysis of mycobacteria focusing on tRNA and non-coding RNA.</title>
        <authorList>
            <person name="Behra P.R.K."/>
            <person name="Pettersson B.M.F."/>
            <person name="Ramesh M."/>
            <person name="Das S."/>
            <person name="Dasgupta S."/>
            <person name="Kirsebom L.A."/>
        </authorList>
    </citation>
    <scope>NUCLEOTIDE SEQUENCE [LARGE SCALE GENOMIC DNA]</scope>
    <source>
        <strain evidence="2 3">DSM 44078</strain>
    </source>
</reference>
<sequence length="97" mass="11006">MADLGPLSPPPLVHPSDVDQFCVWLDELAGDVAPVHDLVLSMLSRFSRDDREHDILTRRFGIDGRDRATLQEIGDHHGVSRERVRQLVDRSVRRVVS</sequence>
<evidence type="ECO:0000313" key="3">
    <source>
        <dbReference type="Proteomes" id="UP001526201"/>
    </source>
</evidence>
<dbReference type="Gene3D" id="1.10.10.10">
    <property type="entry name" value="Winged helix-like DNA-binding domain superfamily/Winged helix DNA-binding domain"/>
    <property type="match status" value="1"/>
</dbReference>
<gene>
    <name evidence="2" type="ORF">H7J73_01915</name>
</gene>
<dbReference type="InterPro" id="IPR036388">
    <property type="entry name" value="WH-like_DNA-bd_sf"/>
</dbReference>
<proteinExistence type="predicted"/>
<protein>
    <recommendedName>
        <fullName evidence="1">RNA polymerase sigma-70 region 4 domain-containing protein</fullName>
    </recommendedName>
</protein>
<evidence type="ECO:0000259" key="1">
    <source>
        <dbReference type="Pfam" id="PF04545"/>
    </source>
</evidence>
<dbReference type="EMBL" id="JACKTY010000011">
    <property type="protein sequence ID" value="MCV7224797.1"/>
    <property type="molecule type" value="Genomic_DNA"/>
</dbReference>
<organism evidence="2 3">
    <name type="scientific">Mycolicibacterium komossense</name>
    <dbReference type="NCBI Taxonomy" id="1779"/>
    <lineage>
        <taxon>Bacteria</taxon>
        <taxon>Bacillati</taxon>
        <taxon>Actinomycetota</taxon>
        <taxon>Actinomycetes</taxon>
        <taxon>Mycobacteriales</taxon>
        <taxon>Mycobacteriaceae</taxon>
        <taxon>Mycolicibacterium</taxon>
    </lineage>
</organism>
<name>A0ABT3C5P9_9MYCO</name>
<comment type="caution">
    <text evidence="2">The sequence shown here is derived from an EMBL/GenBank/DDBJ whole genome shotgun (WGS) entry which is preliminary data.</text>
</comment>
<dbReference type="InterPro" id="IPR013324">
    <property type="entry name" value="RNA_pol_sigma_r3/r4-like"/>
</dbReference>
<dbReference type="InterPro" id="IPR000943">
    <property type="entry name" value="RNA_pol_sigma70"/>
</dbReference>
<dbReference type="Proteomes" id="UP001526201">
    <property type="component" value="Unassembled WGS sequence"/>
</dbReference>
<feature type="domain" description="RNA polymerase sigma-70 region 4" evidence="1">
    <location>
        <begin position="49"/>
        <end position="94"/>
    </location>
</feature>
<dbReference type="Pfam" id="PF04545">
    <property type="entry name" value="Sigma70_r4"/>
    <property type="match status" value="1"/>
</dbReference>
<dbReference type="InterPro" id="IPR007630">
    <property type="entry name" value="RNA_pol_sigma70_r4"/>
</dbReference>
<evidence type="ECO:0000313" key="2">
    <source>
        <dbReference type="EMBL" id="MCV7224797.1"/>
    </source>
</evidence>
<dbReference type="PRINTS" id="PR00046">
    <property type="entry name" value="SIGMA70FCT"/>
</dbReference>
<keyword evidence="3" id="KW-1185">Reference proteome</keyword>